<dbReference type="AlphaFoldDB" id="A0A8I1A359"/>
<accession>A0A8I1A359</accession>
<gene>
    <name evidence="1" type="ORF">I8U20_05110</name>
</gene>
<evidence type="ECO:0000313" key="1">
    <source>
        <dbReference type="EMBL" id="MBH8594707.1"/>
    </source>
</evidence>
<dbReference type="Proteomes" id="UP000633619">
    <property type="component" value="Unassembled WGS sequence"/>
</dbReference>
<sequence>MSFPYRCPACGTNRSRFNIIEQVVHSVKKDRLTGEIIETVPEDDPFQIRYRGEKYRVQCGVCGMIDKEERFVKFAQNALDPAN</sequence>
<evidence type="ECO:0000313" key="2">
    <source>
        <dbReference type="Proteomes" id="UP000633619"/>
    </source>
</evidence>
<dbReference type="RefSeq" id="WP_181731934.1">
    <property type="nucleotide sequence ID" value="NZ_JACEIR010000004.1"/>
</dbReference>
<reference evidence="1 2" key="1">
    <citation type="submission" date="2020-12" db="EMBL/GenBank/DDBJ databases">
        <title>WGS of Thermoactinomyces spp.</title>
        <authorList>
            <person name="Cheng K."/>
        </authorList>
    </citation>
    <scope>NUCLEOTIDE SEQUENCE [LARGE SCALE GENOMIC DNA]</scope>
    <source>
        <strain evidence="2">CICC 10671\DSM 43846</strain>
    </source>
</reference>
<proteinExistence type="predicted"/>
<keyword evidence="2" id="KW-1185">Reference proteome</keyword>
<name>A0A8I1A359_THEIN</name>
<dbReference type="EMBL" id="JAECVW010000002">
    <property type="protein sequence ID" value="MBH8594707.1"/>
    <property type="molecule type" value="Genomic_DNA"/>
</dbReference>
<comment type="caution">
    <text evidence="1">The sequence shown here is derived from an EMBL/GenBank/DDBJ whole genome shotgun (WGS) entry which is preliminary data.</text>
</comment>
<protein>
    <submittedName>
        <fullName evidence="1">DNA alkylation repair protein</fullName>
    </submittedName>
</protein>
<organism evidence="1 2">
    <name type="scientific">Thermoactinomyces intermedius</name>
    <dbReference type="NCBI Taxonomy" id="2024"/>
    <lineage>
        <taxon>Bacteria</taxon>
        <taxon>Bacillati</taxon>
        <taxon>Bacillota</taxon>
        <taxon>Bacilli</taxon>
        <taxon>Bacillales</taxon>
        <taxon>Thermoactinomycetaceae</taxon>
        <taxon>Thermoactinomyces</taxon>
    </lineage>
</organism>